<keyword evidence="4" id="KW-1185">Reference proteome</keyword>
<evidence type="ECO:0000313" key="4">
    <source>
        <dbReference type="Proteomes" id="UP000616724"/>
    </source>
</evidence>
<dbReference type="Gene3D" id="3.10.450.40">
    <property type="match status" value="1"/>
</dbReference>
<feature type="chain" id="PRO_5035146230" description="PepSY domain-containing protein" evidence="1">
    <location>
        <begin position="26"/>
        <end position="116"/>
    </location>
</feature>
<protein>
    <recommendedName>
        <fullName evidence="2">PepSY domain-containing protein</fullName>
    </recommendedName>
</protein>
<reference evidence="3 4" key="1">
    <citation type="submission" date="2021-01" db="EMBL/GenBank/DDBJ databases">
        <title>Whole genome shotgun sequence of Planobispora longispora NBRC 13918.</title>
        <authorList>
            <person name="Komaki H."/>
            <person name="Tamura T."/>
        </authorList>
    </citation>
    <scope>NUCLEOTIDE SEQUENCE [LARGE SCALE GENOMIC DNA]</scope>
    <source>
        <strain evidence="3 4">NBRC 13918</strain>
    </source>
</reference>
<dbReference type="AlphaFoldDB" id="A0A8J3W5L8"/>
<evidence type="ECO:0000259" key="2">
    <source>
        <dbReference type="Pfam" id="PF03413"/>
    </source>
</evidence>
<evidence type="ECO:0000256" key="1">
    <source>
        <dbReference type="SAM" id="SignalP"/>
    </source>
</evidence>
<proteinExistence type="predicted"/>
<name>A0A8J3W5L8_9ACTN</name>
<accession>A0A8J3W5L8</accession>
<dbReference type="Proteomes" id="UP000616724">
    <property type="component" value="Unassembled WGS sequence"/>
</dbReference>
<keyword evidence="1" id="KW-0732">Signal</keyword>
<dbReference type="Pfam" id="PF03413">
    <property type="entry name" value="PepSY"/>
    <property type="match status" value="1"/>
</dbReference>
<comment type="caution">
    <text evidence="3">The sequence shown here is derived from an EMBL/GenBank/DDBJ whole genome shotgun (WGS) entry which is preliminary data.</text>
</comment>
<dbReference type="InterPro" id="IPR025711">
    <property type="entry name" value="PepSY"/>
</dbReference>
<dbReference type="EMBL" id="BOOH01000033">
    <property type="protein sequence ID" value="GIH77614.1"/>
    <property type="molecule type" value="Genomic_DNA"/>
</dbReference>
<evidence type="ECO:0000313" key="3">
    <source>
        <dbReference type="EMBL" id="GIH77614.1"/>
    </source>
</evidence>
<gene>
    <name evidence="3" type="ORF">Plo01_40430</name>
</gene>
<feature type="domain" description="PepSY" evidence="2">
    <location>
        <begin position="53"/>
        <end position="109"/>
    </location>
</feature>
<sequence>MISKIALAAAGTVALLSAGSGVALAGSGSHPAAASAPIAAAVPAAASAPATGISCAKAVKIAKKRVPRARVTEVEREWEHGHRVCKVELVRGNWEYDVYVSLRTGKIIKFKKKYDD</sequence>
<feature type="signal peptide" evidence="1">
    <location>
        <begin position="1"/>
        <end position="25"/>
    </location>
</feature>
<organism evidence="3 4">
    <name type="scientific">Planobispora longispora</name>
    <dbReference type="NCBI Taxonomy" id="28887"/>
    <lineage>
        <taxon>Bacteria</taxon>
        <taxon>Bacillati</taxon>
        <taxon>Actinomycetota</taxon>
        <taxon>Actinomycetes</taxon>
        <taxon>Streptosporangiales</taxon>
        <taxon>Streptosporangiaceae</taxon>
        <taxon>Planobispora</taxon>
    </lineage>
</organism>